<protein>
    <submittedName>
        <fullName evidence="8">Uncharacterized protein</fullName>
    </submittedName>
</protein>
<name>X6MX46_RETFI</name>
<dbReference type="GO" id="GO:0005737">
    <property type="term" value="C:cytoplasm"/>
    <property type="evidence" value="ECO:0007669"/>
    <property type="project" value="TreeGrafter"/>
</dbReference>
<feature type="compositionally biased region" description="Polar residues" evidence="6">
    <location>
        <begin position="225"/>
        <end position="244"/>
    </location>
</feature>
<comment type="caution">
    <text evidence="8">The sequence shown here is derived from an EMBL/GenBank/DDBJ whole genome shotgun (WGS) entry which is preliminary data.</text>
</comment>
<dbReference type="GO" id="GO:0005634">
    <property type="term" value="C:nucleus"/>
    <property type="evidence" value="ECO:0007669"/>
    <property type="project" value="TreeGrafter"/>
</dbReference>
<evidence type="ECO:0000256" key="7">
    <source>
        <dbReference type="SAM" id="Phobius"/>
    </source>
</evidence>
<dbReference type="AlphaFoldDB" id="X6MX46"/>
<accession>X6MX46</accession>
<dbReference type="GO" id="GO:0007165">
    <property type="term" value="P:signal transduction"/>
    <property type="evidence" value="ECO:0007669"/>
    <property type="project" value="TreeGrafter"/>
</dbReference>
<feature type="region of interest" description="Disordered" evidence="6">
    <location>
        <begin position="212"/>
        <end position="244"/>
    </location>
</feature>
<dbReference type="PANTHER" id="PTHR24057">
    <property type="entry name" value="GLYCOGEN SYNTHASE KINASE-3 ALPHA"/>
    <property type="match status" value="1"/>
</dbReference>
<keyword evidence="7" id="KW-0812">Transmembrane</keyword>
<evidence type="ECO:0000313" key="8">
    <source>
        <dbReference type="EMBL" id="ETO18595.1"/>
    </source>
</evidence>
<sequence>MNIDSAKKLKEGEANVAYICSRYYRAPELIFEFSFYHTTIGKSPLFFFFLLEKSVDQLIEIIKVLGTPTRREIMAMNPHYTYTEFPAIKALPWKMVFSGVTYENEPVPDDAVDILSKFLVFTPSERLDCFDALAHSYFDELRQPDLEFCFVFLYFYHHIMIYMYYVYIYTYKLGPNLFNFTTEEIELATQRKIVHTIVPKRLWKQLGIESKNGDDDTSKAVAGSRPSNTKTKTDTMSSGSSQQEYVLSRVQEIAEQRQEQEKRSVQKKPKN</sequence>
<keyword evidence="2" id="KW-0808">Transferase</keyword>
<keyword evidence="7" id="KW-0472">Membrane</keyword>
<organism evidence="8 9">
    <name type="scientific">Reticulomyxa filosa</name>
    <dbReference type="NCBI Taxonomy" id="46433"/>
    <lineage>
        <taxon>Eukaryota</taxon>
        <taxon>Sar</taxon>
        <taxon>Rhizaria</taxon>
        <taxon>Retaria</taxon>
        <taxon>Foraminifera</taxon>
        <taxon>Monothalamids</taxon>
        <taxon>Reticulomyxidae</taxon>
        <taxon>Reticulomyxa</taxon>
    </lineage>
</organism>
<keyword evidence="7" id="KW-1133">Transmembrane helix</keyword>
<dbReference type="GO" id="GO:0030154">
    <property type="term" value="P:cell differentiation"/>
    <property type="evidence" value="ECO:0007669"/>
    <property type="project" value="TreeGrafter"/>
</dbReference>
<keyword evidence="3" id="KW-0547">Nucleotide-binding</keyword>
<keyword evidence="5" id="KW-0067">ATP-binding</keyword>
<evidence type="ECO:0000256" key="2">
    <source>
        <dbReference type="ARBA" id="ARBA00022679"/>
    </source>
</evidence>
<reference evidence="8 9" key="1">
    <citation type="journal article" date="2013" name="Curr. Biol.">
        <title>The Genome of the Foraminiferan Reticulomyxa filosa.</title>
        <authorList>
            <person name="Glockner G."/>
            <person name="Hulsmann N."/>
            <person name="Schleicher M."/>
            <person name="Noegel A.A."/>
            <person name="Eichinger L."/>
            <person name="Gallinger C."/>
            <person name="Pawlowski J."/>
            <person name="Sierra R."/>
            <person name="Euteneuer U."/>
            <person name="Pillet L."/>
            <person name="Moustafa A."/>
            <person name="Platzer M."/>
            <person name="Groth M."/>
            <person name="Szafranski K."/>
            <person name="Schliwa M."/>
        </authorList>
    </citation>
    <scope>NUCLEOTIDE SEQUENCE [LARGE SCALE GENOMIC DNA]</scope>
</reference>
<dbReference type="OrthoDB" id="272141at2759"/>
<evidence type="ECO:0000256" key="5">
    <source>
        <dbReference type="ARBA" id="ARBA00022840"/>
    </source>
</evidence>
<dbReference type="GO" id="GO:0004674">
    <property type="term" value="F:protein serine/threonine kinase activity"/>
    <property type="evidence" value="ECO:0007669"/>
    <property type="project" value="UniProtKB-KW"/>
</dbReference>
<evidence type="ECO:0000256" key="1">
    <source>
        <dbReference type="ARBA" id="ARBA00022527"/>
    </source>
</evidence>
<keyword evidence="9" id="KW-1185">Reference proteome</keyword>
<dbReference type="Gene3D" id="1.10.510.10">
    <property type="entry name" value="Transferase(Phosphotransferase) domain 1"/>
    <property type="match status" value="1"/>
</dbReference>
<evidence type="ECO:0000256" key="4">
    <source>
        <dbReference type="ARBA" id="ARBA00022777"/>
    </source>
</evidence>
<evidence type="ECO:0000256" key="3">
    <source>
        <dbReference type="ARBA" id="ARBA00022741"/>
    </source>
</evidence>
<proteinExistence type="predicted"/>
<keyword evidence="1" id="KW-0723">Serine/threonine-protein kinase</keyword>
<dbReference type="SUPFAM" id="SSF56112">
    <property type="entry name" value="Protein kinase-like (PK-like)"/>
    <property type="match status" value="1"/>
</dbReference>
<keyword evidence="4" id="KW-0418">Kinase</keyword>
<evidence type="ECO:0000256" key="6">
    <source>
        <dbReference type="SAM" id="MobiDB-lite"/>
    </source>
</evidence>
<dbReference type="GO" id="GO:0005524">
    <property type="term" value="F:ATP binding"/>
    <property type="evidence" value="ECO:0007669"/>
    <property type="project" value="UniProtKB-KW"/>
</dbReference>
<dbReference type="InterPro" id="IPR011009">
    <property type="entry name" value="Kinase-like_dom_sf"/>
</dbReference>
<dbReference type="InterPro" id="IPR050591">
    <property type="entry name" value="GSK-3"/>
</dbReference>
<dbReference type="EMBL" id="ASPP01014697">
    <property type="protein sequence ID" value="ETO18595.1"/>
    <property type="molecule type" value="Genomic_DNA"/>
</dbReference>
<gene>
    <name evidence="8" type="ORF">RFI_18666</name>
</gene>
<dbReference type="PANTHER" id="PTHR24057:SF0">
    <property type="entry name" value="PROTEIN KINASE SHAGGY-RELATED"/>
    <property type="match status" value="1"/>
</dbReference>
<evidence type="ECO:0000313" key="9">
    <source>
        <dbReference type="Proteomes" id="UP000023152"/>
    </source>
</evidence>
<feature type="transmembrane region" description="Helical" evidence="7">
    <location>
        <begin position="148"/>
        <end position="167"/>
    </location>
</feature>
<dbReference type="Proteomes" id="UP000023152">
    <property type="component" value="Unassembled WGS sequence"/>
</dbReference>